<keyword evidence="1" id="KW-0472">Membrane</keyword>
<evidence type="ECO:0000313" key="3">
    <source>
        <dbReference type="Proteomes" id="UP000664940"/>
    </source>
</evidence>
<gene>
    <name evidence="2" type="ORF">HJG60_008738</name>
</gene>
<evidence type="ECO:0000313" key="2">
    <source>
        <dbReference type="EMBL" id="KAF6081718.1"/>
    </source>
</evidence>
<dbReference type="EMBL" id="JABVXQ010000013">
    <property type="protein sequence ID" value="KAF6081718.1"/>
    <property type="molecule type" value="Genomic_DNA"/>
</dbReference>
<evidence type="ECO:0000256" key="1">
    <source>
        <dbReference type="SAM" id="Phobius"/>
    </source>
</evidence>
<feature type="transmembrane region" description="Helical" evidence="1">
    <location>
        <begin position="6"/>
        <end position="25"/>
    </location>
</feature>
<dbReference type="AlphaFoldDB" id="A0A833YW71"/>
<feature type="transmembrane region" description="Helical" evidence="1">
    <location>
        <begin position="82"/>
        <end position="106"/>
    </location>
</feature>
<keyword evidence="1" id="KW-1133">Transmembrane helix</keyword>
<sequence>MFCCFVWGFFCFLFFVFFLRFYLFLERGEGRAKEGEKHQYVVASHTPPTGTWPATQACALTGNPPFGSQACVQSTAPHQPGLIVVFIEFPYWLMMLIVSSCIYWPFICPLENYLFSPLPVFKLGGLYFYYQVAIVLYIF</sequence>
<reference evidence="2 3" key="1">
    <citation type="journal article" date="2020" name="Nature">
        <title>Six reference-quality genomes reveal evolution of bat adaptations.</title>
        <authorList>
            <person name="Jebb D."/>
            <person name="Huang Z."/>
            <person name="Pippel M."/>
            <person name="Hughes G.M."/>
            <person name="Lavrichenko K."/>
            <person name="Devanna P."/>
            <person name="Winkler S."/>
            <person name="Jermiin L.S."/>
            <person name="Skirmuntt E.C."/>
            <person name="Katzourakis A."/>
            <person name="Burkitt-Gray L."/>
            <person name="Ray D.A."/>
            <person name="Sullivan K.A.M."/>
            <person name="Roscito J.G."/>
            <person name="Kirilenko B.M."/>
            <person name="Davalos L.M."/>
            <person name="Corthals A.P."/>
            <person name="Power M.L."/>
            <person name="Jones G."/>
            <person name="Ransome R.D."/>
            <person name="Dechmann D.K.N."/>
            <person name="Locatelli A.G."/>
            <person name="Puechmaille S.J."/>
            <person name="Fedrigo O."/>
            <person name="Jarvis E.D."/>
            <person name="Hiller M."/>
            <person name="Vernes S.C."/>
            <person name="Myers E.W."/>
            <person name="Teeling E.C."/>
        </authorList>
    </citation>
    <scope>NUCLEOTIDE SEQUENCE [LARGE SCALE GENOMIC DNA]</scope>
    <source>
        <strain evidence="2">Bat1K_MPI-CBG_1</strain>
    </source>
</reference>
<comment type="caution">
    <text evidence="2">The sequence shown here is derived from an EMBL/GenBank/DDBJ whole genome shotgun (WGS) entry which is preliminary data.</text>
</comment>
<feature type="transmembrane region" description="Helical" evidence="1">
    <location>
        <begin position="118"/>
        <end position="138"/>
    </location>
</feature>
<name>A0A833YW71_9CHIR</name>
<keyword evidence="1" id="KW-0812">Transmembrane</keyword>
<dbReference type="Proteomes" id="UP000664940">
    <property type="component" value="Unassembled WGS sequence"/>
</dbReference>
<protein>
    <submittedName>
        <fullName evidence="2">Uncharacterized protein</fullName>
    </submittedName>
</protein>
<organism evidence="2 3">
    <name type="scientific">Phyllostomus discolor</name>
    <name type="common">pale spear-nosed bat</name>
    <dbReference type="NCBI Taxonomy" id="89673"/>
    <lineage>
        <taxon>Eukaryota</taxon>
        <taxon>Metazoa</taxon>
        <taxon>Chordata</taxon>
        <taxon>Craniata</taxon>
        <taxon>Vertebrata</taxon>
        <taxon>Euteleostomi</taxon>
        <taxon>Mammalia</taxon>
        <taxon>Eutheria</taxon>
        <taxon>Laurasiatheria</taxon>
        <taxon>Chiroptera</taxon>
        <taxon>Yangochiroptera</taxon>
        <taxon>Phyllostomidae</taxon>
        <taxon>Phyllostominae</taxon>
        <taxon>Phyllostomus</taxon>
    </lineage>
</organism>
<accession>A0A833YW71</accession>
<proteinExistence type="predicted"/>